<dbReference type="PATRIC" id="fig|926562.3.peg.2433"/>
<dbReference type="GO" id="GO:0046872">
    <property type="term" value="F:metal ion binding"/>
    <property type="evidence" value="ECO:0007669"/>
    <property type="project" value="UniProtKB-KW"/>
</dbReference>
<keyword evidence="5" id="KW-0732">Signal</keyword>
<evidence type="ECO:0000256" key="6">
    <source>
        <dbReference type="RuleBase" id="RU003512"/>
    </source>
</evidence>
<dbReference type="eggNOG" id="COG0803">
    <property type="taxonomic scope" value="Bacteria"/>
</dbReference>
<gene>
    <name evidence="7" type="ordered locus">Oweho_2417</name>
</gene>
<dbReference type="OrthoDB" id="9793396at2"/>
<protein>
    <submittedName>
        <fullName evidence="7">ABC-type metal ion transport system, periplasmic component/surface adhesin</fullName>
    </submittedName>
</protein>
<dbReference type="GO" id="GO:0030313">
    <property type="term" value="C:cell envelope"/>
    <property type="evidence" value="ECO:0007669"/>
    <property type="project" value="UniProtKB-SubCell"/>
</dbReference>
<proteinExistence type="inferred from homology"/>
<dbReference type="HOGENOM" id="CLU_016838_1_1_10"/>
<dbReference type="Proteomes" id="UP000005631">
    <property type="component" value="Chromosome"/>
</dbReference>
<dbReference type="PROSITE" id="PS51257">
    <property type="entry name" value="PROKAR_LIPOPROTEIN"/>
    <property type="match status" value="1"/>
</dbReference>
<evidence type="ECO:0000313" key="7">
    <source>
        <dbReference type="EMBL" id="AEV33387.1"/>
    </source>
</evidence>
<evidence type="ECO:0000256" key="4">
    <source>
        <dbReference type="ARBA" id="ARBA00022723"/>
    </source>
</evidence>
<dbReference type="Pfam" id="PF01297">
    <property type="entry name" value="ZnuA"/>
    <property type="match status" value="1"/>
</dbReference>
<comment type="subcellular location">
    <subcellularLocation>
        <location evidence="1">Cell envelope</location>
    </subcellularLocation>
</comment>
<organism evidence="7 8">
    <name type="scientific">Owenweeksia hongkongensis (strain DSM 17368 / CIP 108786 / JCM 12287 / NRRL B-23963 / UST20020801)</name>
    <dbReference type="NCBI Taxonomy" id="926562"/>
    <lineage>
        <taxon>Bacteria</taxon>
        <taxon>Pseudomonadati</taxon>
        <taxon>Bacteroidota</taxon>
        <taxon>Flavobacteriia</taxon>
        <taxon>Flavobacteriales</taxon>
        <taxon>Owenweeksiaceae</taxon>
        <taxon>Owenweeksia</taxon>
    </lineage>
</organism>
<dbReference type="InterPro" id="IPR006128">
    <property type="entry name" value="Lipoprotein_PsaA-like"/>
</dbReference>
<accession>G8R722</accession>
<dbReference type="STRING" id="926562.Oweho_2417"/>
<dbReference type="EMBL" id="CP003156">
    <property type="protein sequence ID" value="AEV33387.1"/>
    <property type="molecule type" value="Genomic_DNA"/>
</dbReference>
<keyword evidence="4" id="KW-0479">Metal-binding</keyword>
<dbReference type="AlphaFoldDB" id="G8R722"/>
<evidence type="ECO:0000256" key="1">
    <source>
        <dbReference type="ARBA" id="ARBA00004196"/>
    </source>
</evidence>
<reference evidence="7 8" key="1">
    <citation type="journal article" date="2012" name="Stand. Genomic Sci.">
        <title>Genome sequence of the orange-pigmented seawater bacterium Owenweeksia hongkongensis type strain (UST20020801(T)).</title>
        <authorList>
            <person name="Riedel T."/>
            <person name="Held B."/>
            <person name="Nolan M."/>
            <person name="Lucas S."/>
            <person name="Lapidus A."/>
            <person name="Tice H."/>
            <person name="Del Rio T.G."/>
            <person name="Cheng J.F."/>
            <person name="Han C."/>
            <person name="Tapia R."/>
            <person name="Goodwin L.A."/>
            <person name="Pitluck S."/>
            <person name="Liolios K."/>
            <person name="Mavromatis K."/>
            <person name="Pagani I."/>
            <person name="Ivanova N."/>
            <person name="Mikhailova N."/>
            <person name="Pati A."/>
            <person name="Chen A."/>
            <person name="Palaniappan K."/>
            <person name="Rohde M."/>
            <person name="Tindall B.J."/>
            <person name="Detter J.C."/>
            <person name="Goker M."/>
            <person name="Woyke T."/>
            <person name="Bristow J."/>
            <person name="Eisen J.A."/>
            <person name="Markowitz V."/>
            <person name="Hugenholtz P."/>
            <person name="Klenk H.P."/>
            <person name="Kyrpides N.C."/>
        </authorList>
    </citation>
    <scope>NUCLEOTIDE SEQUENCE</scope>
    <source>
        <strain evidence="8">DSM 17368 / JCM 12287 / NRRL B-23963</strain>
    </source>
</reference>
<evidence type="ECO:0000256" key="5">
    <source>
        <dbReference type="ARBA" id="ARBA00022729"/>
    </source>
</evidence>
<keyword evidence="3 6" id="KW-0813">Transport</keyword>
<dbReference type="Gene3D" id="3.40.50.1980">
    <property type="entry name" value="Nitrogenase molybdenum iron protein domain"/>
    <property type="match status" value="2"/>
</dbReference>
<dbReference type="RefSeq" id="WP_014202736.1">
    <property type="nucleotide sequence ID" value="NC_016599.1"/>
</dbReference>
<dbReference type="PANTHER" id="PTHR42953">
    <property type="entry name" value="HIGH-AFFINITY ZINC UPTAKE SYSTEM PROTEIN ZNUA-RELATED"/>
    <property type="match status" value="1"/>
</dbReference>
<comment type="similarity">
    <text evidence="2 6">Belongs to the bacterial solute-binding protein 9 family.</text>
</comment>
<dbReference type="PRINTS" id="PR00690">
    <property type="entry name" value="ADHESNFAMILY"/>
</dbReference>
<sequence length="301" mass="33137">MKKIILFCVLAVFAISCTETKKDHRPHIVCTTSIIGDAVQNLVGDTIKVTSLMGAGVDPHLYKATQGDIAALTNADVVVYNGLHLEGKMGEIFEKLGKTKPTFAIADFVPKNLLINSTDFQGAEDPHIWFDVTVWVRGVNGLSKKLQETFPAYADSIEANRQDYAKELYYLHGRIVDQLNQIPADQRIMITAHDAFKYFGKQYSMEVRGLQGISTTAEYGLQDVSELVKYITEKKIKAIFVESSVPKKSIEAVIEGCRESGHDVKLGGELYSDALGAAGTPEGTYVGMFDHNVKVITEALK</sequence>
<evidence type="ECO:0000256" key="3">
    <source>
        <dbReference type="ARBA" id="ARBA00022448"/>
    </source>
</evidence>
<dbReference type="GO" id="GO:0030001">
    <property type="term" value="P:metal ion transport"/>
    <property type="evidence" value="ECO:0007669"/>
    <property type="project" value="InterPro"/>
</dbReference>
<evidence type="ECO:0000256" key="2">
    <source>
        <dbReference type="ARBA" id="ARBA00011028"/>
    </source>
</evidence>
<dbReference type="InterPro" id="IPR006129">
    <property type="entry name" value="AdhesinB"/>
</dbReference>
<dbReference type="SUPFAM" id="SSF53807">
    <property type="entry name" value="Helical backbone' metal receptor"/>
    <property type="match status" value="1"/>
</dbReference>
<dbReference type="InterPro" id="IPR050492">
    <property type="entry name" value="Bact_metal-bind_prot9"/>
</dbReference>
<dbReference type="InterPro" id="IPR006127">
    <property type="entry name" value="ZnuA-like"/>
</dbReference>
<keyword evidence="8" id="KW-1185">Reference proteome</keyword>
<evidence type="ECO:0000313" key="8">
    <source>
        <dbReference type="Proteomes" id="UP000005631"/>
    </source>
</evidence>
<dbReference type="GO" id="GO:0007155">
    <property type="term" value="P:cell adhesion"/>
    <property type="evidence" value="ECO:0007669"/>
    <property type="project" value="InterPro"/>
</dbReference>
<name>G8R722_OWEHD</name>
<dbReference type="PANTHER" id="PTHR42953:SF1">
    <property type="entry name" value="METAL-BINDING PROTEIN HI_0362-RELATED"/>
    <property type="match status" value="1"/>
</dbReference>
<dbReference type="KEGG" id="oho:Oweho_2417"/>
<dbReference type="PRINTS" id="PR00691">
    <property type="entry name" value="ADHESINB"/>
</dbReference>